<accession>A0ABS9TCJ4</accession>
<dbReference type="RefSeq" id="WP_241036260.1">
    <property type="nucleotide sequence ID" value="NZ_BAAAJF010000020.1"/>
</dbReference>
<evidence type="ECO:0000256" key="1">
    <source>
        <dbReference type="SAM" id="MobiDB-lite"/>
    </source>
</evidence>
<feature type="region of interest" description="Disordered" evidence="1">
    <location>
        <begin position="18"/>
        <end position="37"/>
    </location>
</feature>
<dbReference type="InterPro" id="IPR029033">
    <property type="entry name" value="His_PPase_superfam"/>
</dbReference>
<dbReference type="PANTHER" id="PTHR47623">
    <property type="entry name" value="OS09G0287300 PROTEIN"/>
    <property type="match status" value="1"/>
</dbReference>
<dbReference type="Gene3D" id="3.40.50.1240">
    <property type="entry name" value="Phosphoglycerate mutase-like"/>
    <property type="match status" value="1"/>
</dbReference>
<dbReference type="CDD" id="cd07067">
    <property type="entry name" value="HP_PGM_like"/>
    <property type="match status" value="1"/>
</dbReference>
<keyword evidence="3" id="KW-1185">Reference proteome</keyword>
<evidence type="ECO:0000313" key="3">
    <source>
        <dbReference type="Proteomes" id="UP001299970"/>
    </source>
</evidence>
<reference evidence="2 3" key="1">
    <citation type="submission" date="2022-03" db="EMBL/GenBank/DDBJ databases">
        <title>Pseudonocardia alaer sp. nov., a novel actinomycete isolated from reed forest soil.</title>
        <authorList>
            <person name="Wang L."/>
        </authorList>
    </citation>
    <scope>NUCLEOTIDE SEQUENCE [LARGE SCALE GENOMIC DNA]</scope>
    <source>
        <strain evidence="2 3">Y-16303</strain>
    </source>
</reference>
<dbReference type="Pfam" id="PF00300">
    <property type="entry name" value="His_Phos_1"/>
    <property type="match status" value="1"/>
</dbReference>
<dbReference type="PANTHER" id="PTHR47623:SF1">
    <property type="entry name" value="OS09G0287300 PROTEIN"/>
    <property type="match status" value="1"/>
</dbReference>
<name>A0ABS9TCJ4_9PSEU</name>
<gene>
    <name evidence="2" type="ORF">MMF94_11100</name>
</gene>
<organism evidence="2 3">
    <name type="scientific">Pseudonocardia alaniniphila</name>
    <dbReference type="NCBI Taxonomy" id="75291"/>
    <lineage>
        <taxon>Bacteria</taxon>
        <taxon>Bacillati</taxon>
        <taxon>Actinomycetota</taxon>
        <taxon>Actinomycetes</taxon>
        <taxon>Pseudonocardiales</taxon>
        <taxon>Pseudonocardiaceae</taxon>
        <taxon>Pseudonocardia</taxon>
    </lineage>
</organism>
<dbReference type="SUPFAM" id="SSF53254">
    <property type="entry name" value="Phosphoglycerate mutase-like"/>
    <property type="match status" value="1"/>
</dbReference>
<protein>
    <submittedName>
        <fullName evidence="2">Histidine phosphatase family protein</fullName>
    </submittedName>
</protein>
<proteinExistence type="predicted"/>
<dbReference type="Proteomes" id="UP001299970">
    <property type="component" value="Unassembled WGS sequence"/>
</dbReference>
<evidence type="ECO:0000313" key="2">
    <source>
        <dbReference type="EMBL" id="MCH6166232.1"/>
    </source>
</evidence>
<sequence length="162" mass="17479">MADDSHRLVIVRHAKSAWPDGVPDEKRPLNKRGRRDAPAVGRWLRKRIGRPRAVVCSPAARTRETWELVADELGKAPDPVFDKRVYEASAKKLLAVVRDLPDGVGPAVLIGHNPGLADLVELLTGKSPEMKTSAIAVLDVAGSWADVRPGGAALVEYATPRG</sequence>
<dbReference type="SMART" id="SM00855">
    <property type="entry name" value="PGAM"/>
    <property type="match status" value="1"/>
</dbReference>
<dbReference type="InterPro" id="IPR013078">
    <property type="entry name" value="His_Pase_superF_clade-1"/>
</dbReference>
<dbReference type="EMBL" id="JAKXMK010000008">
    <property type="protein sequence ID" value="MCH6166232.1"/>
    <property type="molecule type" value="Genomic_DNA"/>
</dbReference>
<comment type="caution">
    <text evidence="2">The sequence shown here is derived from an EMBL/GenBank/DDBJ whole genome shotgun (WGS) entry which is preliminary data.</text>
</comment>